<dbReference type="EMBL" id="SZYD01000004">
    <property type="protein sequence ID" value="KAD6454682.1"/>
    <property type="molecule type" value="Genomic_DNA"/>
</dbReference>
<proteinExistence type="predicted"/>
<evidence type="ECO:0000313" key="2">
    <source>
        <dbReference type="Proteomes" id="UP000326396"/>
    </source>
</evidence>
<dbReference type="Proteomes" id="UP000326396">
    <property type="component" value="Linkage Group LG12"/>
</dbReference>
<dbReference type="AlphaFoldDB" id="A0A5N6PJL4"/>
<protein>
    <submittedName>
        <fullName evidence="1">Uncharacterized protein</fullName>
    </submittedName>
</protein>
<sequence length="467" mass="54346">MRRERRRFCVSCVVVLCEHEAKDLWKNNRCTKEWKKAEGMCKNDAEKNFVFREGATSRAGAIGELEKQVSMRRERRRFCVSCVVVLCEHEAKDLWKNNRCTKEWKKAEGMCKNDAEKNFVFREGATSRAGAIGELEKQVSMRRERRRFCVSCVVVLCEHEAKDLWKNNRCTKEWKKAEGMCKNDAEKNFVCTKEWKKAEGMCKNDAEKNFVFREGATSRAGAIGELEKQVSMRRERRRFCVSCVVVLCEHEAKDLWKNNRCTKEWKKAEGMCKNDAEKNFVFREGATSRAGAIGELEKQVSMRRERRRFCVSCVVVLCEHEAKDLWKNNRCTKEWKKAEGMCKNDAEKNFVSGTDILFWLDTWVGNSPLRIRFPALFLIERFKGFSIAERVNIHDGGFTLQFQWSKSELTVAEEDEIVLLFKIIGSVGFNQGSDGWKWNLGKEAVFTVQSIKEALHNNNHLWSSTLF</sequence>
<name>A0A5N6PJL4_9ASTR</name>
<evidence type="ECO:0000313" key="1">
    <source>
        <dbReference type="EMBL" id="KAD6454682.1"/>
    </source>
</evidence>
<dbReference type="OrthoDB" id="1748934at2759"/>
<gene>
    <name evidence="1" type="ORF">E3N88_09388</name>
</gene>
<organism evidence="1 2">
    <name type="scientific">Mikania micrantha</name>
    <name type="common">bitter vine</name>
    <dbReference type="NCBI Taxonomy" id="192012"/>
    <lineage>
        <taxon>Eukaryota</taxon>
        <taxon>Viridiplantae</taxon>
        <taxon>Streptophyta</taxon>
        <taxon>Embryophyta</taxon>
        <taxon>Tracheophyta</taxon>
        <taxon>Spermatophyta</taxon>
        <taxon>Magnoliopsida</taxon>
        <taxon>eudicotyledons</taxon>
        <taxon>Gunneridae</taxon>
        <taxon>Pentapetalae</taxon>
        <taxon>asterids</taxon>
        <taxon>campanulids</taxon>
        <taxon>Asterales</taxon>
        <taxon>Asteraceae</taxon>
        <taxon>Asteroideae</taxon>
        <taxon>Heliantheae alliance</taxon>
        <taxon>Eupatorieae</taxon>
        <taxon>Mikania</taxon>
    </lineage>
</organism>
<keyword evidence="2" id="KW-1185">Reference proteome</keyword>
<accession>A0A5N6PJL4</accession>
<comment type="caution">
    <text evidence="1">The sequence shown here is derived from an EMBL/GenBank/DDBJ whole genome shotgun (WGS) entry which is preliminary data.</text>
</comment>
<reference evidence="1 2" key="1">
    <citation type="submission" date="2019-05" db="EMBL/GenBank/DDBJ databases">
        <title>Mikania micrantha, genome provides insights into the molecular mechanism of rapid growth.</title>
        <authorList>
            <person name="Liu B."/>
        </authorList>
    </citation>
    <scope>NUCLEOTIDE SEQUENCE [LARGE SCALE GENOMIC DNA]</scope>
    <source>
        <strain evidence="1">NLD-2019</strain>
        <tissue evidence="1">Leaf</tissue>
    </source>
</reference>